<keyword evidence="1" id="KW-1133">Transmembrane helix</keyword>
<evidence type="ECO:0008006" key="4">
    <source>
        <dbReference type="Google" id="ProtNLM"/>
    </source>
</evidence>
<evidence type="ECO:0000313" key="2">
    <source>
        <dbReference type="EMBL" id="KAL1522580.1"/>
    </source>
</evidence>
<name>A0AB34JNT4_PRYPA</name>
<proteinExistence type="predicted"/>
<accession>A0AB34JNT4</accession>
<feature type="transmembrane region" description="Helical" evidence="1">
    <location>
        <begin position="56"/>
        <end position="78"/>
    </location>
</feature>
<dbReference type="EMBL" id="JBGBPQ010000006">
    <property type="protein sequence ID" value="KAL1522580.1"/>
    <property type="molecule type" value="Genomic_DNA"/>
</dbReference>
<comment type="caution">
    <text evidence="2">The sequence shown here is derived from an EMBL/GenBank/DDBJ whole genome shotgun (WGS) entry which is preliminary data.</text>
</comment>
<reference evidence="2 3" key="1">
    <citation type="journal article" date="2024" name="Science">
        <title>Giant polyketide synthase enzymes in the biosynthesis of giant marine polyether toxins.</title>
        <authorList>
            <person name="Fallon T.R."/>
            <person name="Shende V.V."/>
            <person name="Wierzbicki I.H."/>
            <person name="Pendleton A.L."/>
            <person name="Watervoot N.F."/>
            <person name="Auber R.P."/>
            <person name="Gonzalez D.J."/>
            <person name="Wisecaver J.H."/>
            <person name="Moore B.S."/>
        </authorList>
    </citation>
    <scope>NUCLEOTIDE SEQUENCE [LARGE SCALE GENOMIC DNA]</scope>
    <source>
        <strain evidence="2 3">12B1</strain>
    </source>
</reference>
<keyword evidence="3" id="KW-1185">Reference proteome</keyword>
<keyword evidence="1" id="KW-0812">Transmembrane</keyword>
<gene>
    <name evidence="2" type="ORF">AB1Y20_017565</name>
</gene>
<dbReference type="Proteomes" id="UP001515480">
    <property type="component" value="Unassembled WGS sequence"/>
</dbReference>
<evidence type="ECO:0000313" key="3">
    <source>
        <dbReference type="Proteomes" id="UP001515480"/>
    </source>
</evidence>
<organism evidence="2 3">
    <name type="scientific">Prymnesium parvum</name>
    <name type="common">Toxic golden alga</name>
    <dbReference type="NCBI Taxonomy" id="97485"/>
    <lineage>
        <taxon>Eukaryota</taxon>
        <taxon>Haptista</taxon>
        <taxon>Haptophyta</taxon>
        <taxon>Prymnesiophyceae</taxon>
        <taxon>Prymnesiales</taxon>
        <taxon>Prymnesiaceae</taxon>
        <taxon>Prymnesium</taxon>
    </lineage>
</organism>
<protein>
    <recommendedName>
        <fullName evidence="4">H(+)-exporting diphosphatase</fullName>
    </recommendedName>
</protein>
<sequence length="88" mass="9307">MACNAQLLYFSTNVSSLAIQETLAGTGLNPSAYIVSYFSCASELEPVDEWIDRGTAIVVATFIYLAFSGAVLGAFWGASAIAKATNHH</sequence>
<dbReference type="AlphaFoldDB" id="A0AB34JNT4"/>
<evidence type="ECO:0000256" key="1">
    <source>
        <dbReference type="SAM" id="Phobius"/>
    </source>
</evidence>
<keyword evidence="1" id="KW-0472">Membrane</keyword>